<accession>A0A2T0KJD3</accession>
<name>A0A2T0KJD3_9ACTN</name>
<dbReference type="EMBL" id="PVMZ01000003">
    <property type="protein sequence ID" value="PRX23627.1"/>
    <property type="molecule type" value="Genomic_DNA"/>
</dbReference>
<protein>
    <submittedName>
        <fullName evidence="1">Uncharacterized protein</fullName>
    </submittedName>
</protein>
<dbReference type="AlphaFoldDB" id="A0A2T0KJD3"/>
<gene>
    <name evidence="1" type="ORF">CLV67_103376</name>
</gene>
<evidence type="ECO:0000313" key="1">
    <source>
        <dbReference type="EMBL" id="PRX23627.1"/>
    </source>
</evidence>
<dbReference type="Proteomes" id="UP000239415">
    <property type="component" value="Unassembled WGS sequence"/>
</dbReference>
<sequence length="122" mass="13844">MTAPTYTRFPATHPFRLGLLRWAWEVTDGYTGPVLATGTTRTRRGAQITAAFAAAGCEPALSLRLQWIADRLRREGLPVVARLDEQDRVCVRALCPCSRDQHLRVMQQFFTITRAVRWEGSR</sequence>
<reference evidence="1 2" key="1">
    <citation type="submission" date="2018-03" db="EMBL/GenBank/DDBJ databases">
        <title>Genomic Encyclopedia of Archaeal and Bacterial Type Strains, Phase II (KMG-II): from individual species to whole genera.</title>
        <authorList>
            <person name="Goeker M."/>
        </authorList>
    </citation>
    <scope>NUCLEOTIDE SEQUENCE [LARGE SCALE GENOMIC DNA]</scope>
    <source>
        <strain evidence="1 2">DSM 43146</strain>
    </source>
</reference>
<keyword evidence="2" id="KW-1185">Reference proteome</keyword>
<proteinExistence type="predicted"/>
<organism evidence="1 2">
    <name type="scientific">Actinoplanes italicus</name>
    <dbReference type="NCBI Taxonomy" id="113567"/>
    <lineage>
        <taxon>Bacteria</taxon>
        <taxon>Bacillati</taxon>
        <taxon>Actinomycetota</taxon>
        <taxon>Actinomycetes</taxon>
        <taxon>Micromonosporales</taxon>
        <taxon>Micromonosporaceae</taxon>
        <taxon>Actinoplanes</taxon>
    </lineage>
</organism>
<dbReference type="RefSeq" id="WP_106316796.1">
    <property type="nucleotide sequence ID" value="NZ_BOMO01000042.1"/>
</dbReference>
<comment type="caution">
    <text evidence="1">The sequence shown here is derived from an EMBL/GenBank/DDBJ whole genome shotgun (WGS) entry which is preliminary data.</text>
</comment>
<evidence type="ECO:0000313" key="2">
    <source>
        <dbReference type="Proteomes" id="UP000239415"/>
    </source>
</evidence>